<dbReference type="RefSeq" id="WP_163608223.1">
    <property type="nucleotide sequence ID" value="NZ_JAABOO010000003.1"/>
</dbReference>
<comment type="caution">
    <text evidence="3">The sequence shown here is derived from an EMBL/GenBank/DDBJ whole genome shotgun (WGS) entry which is preliminary data.</text>
</comment>
<evidence type="ECO:0000313" key="3">
    <source>
        <dbReference type="EMBL" id="NER14947.1"/>
    </source>
</evidence>
<reference evidence="3 4" key="1">
    <citation type="submission" date="2020-01" db="EMBL/GenBank/DDBJ databases">
        <title>Leptobacterium flavescens.</title>
        <authorList>
            <person name="Wang G."/>
        </authorList>
    </citation>
    <scope>NUCLEOTIDE SEQUENCE [LARGE SCALE GENOMIC DNA]</scope>
    <source>
        <strain evidence="3 4">KCTC 22160</strain>
    </source>
</reference>
<dbReference type="PANTHER" id="PTHR43798">
    <property type="entry name" value="MONOACYLGLYCEROL LIPASE"/>
    <property type="match status" value="1"/>
</dbReference>
<protein>
    <submittedName>
        <fullName evidence="3">Alpha/beta fold hydrolase</fullName>
    </submittedName>
</protein>
<evidence type="ECO:0000313" key="4">
    <source>
        <dbReference type="Proteomes" id="UP000468581"/>
    </source>
</evidence>
<accession>A0A6P0UPR2</accession>
<proteinExistence type="predicted"/>
<dbReference type="GO" id="GO:0016787">
    <property type="term" value="F:hydrolase activity"/>
    <property type="evidence" value="ECO:0007669"/>
    <property type="project" value="UniProtKB-KW"/>
</dbReference>
<dbReference type="EMBL" id="JAABOO010000003">
    <property type="protein sequence ID" value="NER14947.1"/>
    <property type="molecule type" value="Genomic_DNA"/>
</dbReference>
<sequence>MKKVIIVSVFLLLTTLGYSQKSPFKAEVKGKGKAVLFLPGFSCTAEVWKETVEELSKEYECHVFTFAGFGDVPAIDSPWLSKIKEGLVNYVKENKLDKPIVVGHSLGGTLGLWMSSSEQELFEKLIVVDALPSVGALMIPGFDASTITYDNPYSNNLLWMGEEDFKAMATQTASFMSLNKEKHGQIRDWILKADRKTYVYGYTDLLKLDLREDVKNIKIPVVLLAATYPNKEMVKANYEKQYALLKGLEVFYADDSAHFIMYDQAEWFMTHLKEQLN</sequence>
<evidence type="ECO:0000256" key="1">
    <source>
        <dbReference type="ARBA" id="ARBA00022801"/>
    </source>
</evidence>
<dbReference type="Pfam" id="PF12697">
    <property type="entry name" value="Abhydrolase_6"/>
    <property type="match status" value="1"/>
</dbReference>
<keyword evidence="4" id="KW-1185">Reference proteome</keyword>
<keyword evidence="1 3" id="KW-0378">Hydrolase</keyword>
<organism evidence="3 4">
    <name type="scientific">Leptobacterium flavescens</name>
    <dbReference type="NCBI Taxonomy" id="472055"/>
    <lineage>
        <taxon>Bacteria</taxon>
        <taxon>Pseudomonadati</taxon>
        <taxon>Bacteroidota</taxon>
        <taxon>Flavobacteriia</taxon>
        <taxon>Flavobacteriales</taxon>
        <taxon>Flavobacteriaceae</taxon>
        <taxon>Leptobacterium</taxon>
    </lineage>
</organism>
<dbReference type="Gene3D" id="3.40.50.1820">
    <property type="entry name" value="alpha/beta hydrolase"/>
    <property type="match status" value="1"/>
</dbReference>
<dbReference type="InterPro" id="IPR029058">
    <property type="entry name" value="AB_hydrolase_fold"/>
</dbReference>
<dbReference type="InterPro" id="IPR000073">
    <property type="entry name" value="AB_hydrolase_1"/>
</dbReference>
<dbReference type="Proteomes" id="UP000468581">
    <property type="component" value="Unassembled WGS sequence"/>
</dbReference>
<feature type="domain" description="AB hydrolase-1" evidence="2">
    <location>
        <begin position="35"/>
        <end position="268"/>
    </location>
</feature>
<name>A0A6P0UPR2_9FLAO</name>
<dbReference type="PANTHER" id="PTHR43798:SF31">
    <property type="entry name" value="AB HYDROLASE SUPERFAMILY PROTEIN YCLE"/>
    <property type="match status" value="1"/>
</dbReference>
<gene>
    <name evidence="3" type="ORF">GWK08_15935</name>
</gene>
<dbReference type="InterPro" id="IPR050266">
    <property type="entry name" value="AB_hydrolase_sf"/>
</dbReference>
<dbReference type="GO" id="GO:0016020">
    <property type="term" value="C:membrane"/>
    <property type="evidence" value="ECO:0007669"/>
    <property type="project" value="TreeGrafter"/>
</dbReference>
<dbReference type="AlphaFoldDB" id="A0A6P0UPR2"/>
<evidence type="ECO:0000259" key="2">
    <source>
        <dbReference type="Pfam" id="PF12697"/>
    </source>
</evidence>
<dbReference type="SUPFAM" id="SSF53474">
    <property type="entry name" value="alpha/beta-Hydrolases"/>
    <property type="match status" value="1"/>
</dbReference>